<feature type="transmembrane region" description="Helical" evidence="4">
    <location>
        <begin position="324"/>
        <end position="344"/>
    </location>
</feature>
<feature type="domain" description="GST C-terminal" evidence="6">
    <location>
        <begin position="90"/>
        <end position="232"/>
    </location>
</feature>
<proteinExistence type="inferred from homology"/>
<dbReference type="Gene3D" id="1.20.1050.10">
    <property type="match status" value="1"/>
</dbReference>
<dbReference type="Proteomes" id="UP000005408">
    <property type="component" value="Unassembled WGS sequence"/>
</dbReference>
<dbReference type="PANTHER" id="PTHR43917:SF8">
    <property type="entry name" value="GH16740P-RELATED"/>
    <property type="match status" value="1"/>
</dbReference>
<evidence type="ECO:0008006" key="9">
    <source>
        <dbReference type="Google" id="ProtNLM"/>
    </source>
</evidence>
<organism evidence="7 8">
    <name type="scientific">Magallana gigas</name>
    <name type="common">Pacific oyster</name>
    <name type="synonym">Crassostrea gigas</name>
    <dbReference type="NCBI Taxonomy" id="29159"/>
    <lineage>
        <taxon>Eukaryota</taxon>
        <taxon>Metazoa</taxon>
        <taxon>Spiralia</taxon>
        <taxon>Lophotrochozoa</taxon>
        <taxon>Mollusca</taxon>
        <taxon>Bivalvia</taxon>
        <taxon>Autobranchia</taxon>
        <taxon>Pteriomorphia</taxon>
        <taxon>Ostreida</taxon>
        <taxon>Ostreoidea</taxon>
        <taxon>Ostreidae</taxon>
        <taxon>Magallana</taxon>
    </lineage>
</organism>
<dbReference type="InterPro" id="IPR036249">
    <property type="entry name" value="Thioredoxin-like_sf"/>
</dbReference>
<dbReference type="InterPro" id="IPR036282">
    <property type="entry name" value="Glutathione-S-Trfase_C_sf"/>
</dbReference>
<accession>A0A8W8MUF1</accession>
<dbReference type="InterPro" id="IPR040079">
    <property type="entry name" value="Glutathione_S-Trfase"/>
</dbReference>
<evidence type="ECO:0000256" key="2">
    <source>
        <dbReference type="ARBA" id="ARBA00022490"/>
    </source>
</evidence>
<dbReference type="InterPro" id="IPR004045">
    <property type="entry name" value="Glutathione_S-Trfase_N"/>
</dbReference>
<evidence type="ECO:0000313" key="7">
    <source>
        <dbReference type="EnsemblMetazoa" id="G34648.6:cds"/>
    </source>
</evidence>
<dbReference type="Gene3D" id="3.40.30.10">
    <property type="entry name" value="Glutaredoxin"/>
    <property type="match status" value="1"/>
</dbReference>
<dbReference type="PROSITE" id="PS50405">
    <property type="entry name" value="GST_CTER"/>
    <property type="match status" value="1"/>
</dbReference>
<keyword evidence="2" id="KW-0963">Cytoplasm</keyword>
<dbReference type="InterPro" id="IPR042406">
    <property type="entry name" value="VKORC1/VKORC1L1"/>
</dbReference>
<dbReference type="InterPro" id="IPR004046">
    <property type="entry name" value="GST_C"/>
</dbReference>
<feature type="domain" description="GST N-terminal" evidence="5">
    <location>
        <begin position="2"/>
        <end position="83"/>
    </location>
</feature>
<feature type="transmembrane region" description="Helical" evidence="4">
    <location>
        <begin position="301"/>
        <end position="318"/>
    </location>
</feature>
<comment type="similarity">
    <text evidence="3">Belongs to the GST superfamily.</text>
</comment>
<evidence type="ECO:0000256" key="3">
    <source>
        <dbReference type="RuleBase" id="RU003494"/>
    </source>
</evidence>
<dbReference type="SFLD" id="SFLDG00358">
    <property type="entry name" value="Main_(cytGST)"/>
    <property type="match status" value="1"/>
</dbReference>
<dbReference type="GO" id="GO:0006749">
    <property type="term" value="P:glutathione metabolic process"/>
    <property type="evidence" value="ECO:0007669"/>
    <property type="project" value="TreeGrafter"/>
</dbReference>
<dbReference type="GO" id="GO:0047057">
    <property type="term" value="F:vitamin-K-epoxide reductase (warfarin-sensitive) activity"/>
    <property type="evidence" value="ECO:0007669"/>
    <property type="project" value="InterPro"/>
</dbReference>
<dbReference type="AlphaFoldDB" id="A0A8W8MUF1"/>
<evidence type="ECO:0000256" key="1">
    <source>
        <dbReference type="ARBA" id="ARBA00004496"/>
    </source>
</evidence>
<name>A0A8W8MUF1_MAGGI</name>
<dbReference type="Pfam" id="PF02798">
    <property type="entry name" value="GST_N"/>
    <property type="match status" value="1"/>
</dbReference>
<reference evidence="7" key="1">
    <citation type="submission" date="2022-08" db="UniProtKB">
        <authorList>
            <consortium name="EnsemblMetazoa"/>
        </authorList>
    </citation>
    <scope>IDENTIFICATION</scope>
    <source>
        <strain evidence="7">05x7-T-G4-1.051#20</strain>
    </source>
</reference>
<dbReference type="GO" id="GO:0005737">
    <property type="term" value="C:cytoplasm"/>
    <property type="evidence" value="ECO:0007669"/>
    <property type="project" value="UniProtKB-SubCell"/>
</dbReference>
<keyword evidence="4" id="KW-0812">Transmembrane</keyword>
<dbReference type="InterPro" id="IPR010987">
    <property type="entry name" value="Glutathione-S-Trfase_C-like"/>
</dbReference>
<protein>
    <recommendedName>
        <fullName evidence="9">Vitamin-K-epoxide reductase (warfarin-sensitive)</fullName>
    </recommendedName>
</protein>
<dbReference type="PROSITE" id="PS50404">
    <property type="entry name" value="GST_NTER"/>
    <property type="match status" value="1"/>
</dbReference>
<dbReference type="InterPro" id="IPR051369">
    <property type="entry name" value="GST_Theta"/>
</dbReference>
<evidence type="ECO:0000259" key="6">
    <source>
        <dbReference type="PROSITE" id="PS50405"/>
    </source>
</evidence>
<keyword evidence="4" id="KW-0472">Membrane</keyword>
<dbReference type="SMART" id="SM00756">
    <property type="entry name" value="VKc"/>
    <property type="match status" value="1"/>
</dbReference>
<evidence type="ECO:0000256" key="4">
    <source>
        <dbReference type="SAM" id="Phobius"/>
    </source>
</evidence>
<dbReference type="FunFam" id="3.40.30.10:FF:000176">
    <property type="entry name" value="Glutathione S-transferase theta-1"/>
    <property type="match status" value="1"/>
</dbReference>
<dbReference type="PANTHER" id="PTHR43917">
    <property type="match status" value="1"/>
</dbReference>
<dbReference type="InterPro" id="IPR012932">
    <property type="entry name" value="VKOR"/>
</dbReference>
<dbReference type="CDD" id="cd03050">
    <property type="entry name" value="GST_N_Theta"/>
    <property type="match status" value="1"/>
</dbReference>
<evidence type="ECO:0000259" key="5">
    <source>
        <dbReference type="PROSITE" id="PS50404"/>
    </source>
</evidence>
<dbReference type="GO" id="GO:0004364">
    <property type="term" value="F:glutathione transferase activity"/>
    <property type="evidence" value="ECO:0007669"/>
    <property type="project" value="TreeGrafter"/>
</dbReference>
<sequence>MAKLKLYYDLMSQPSRAVYIFLKVNNIPFEAIQIAIRNGEHRKPTYTKITLFQQVPVIDDDGFILTESVAILQYICMKYKLAEHWYPLATPETHARVQEYLNWQHANIRFHGTMLFRILFRLPQETKQPVNKAEAEDCRERNKAVVRHLDQYFLKDKNFLCGREISIADLLAVCELMQLHVVDEVNIVHQNDRVREWFSRVKDRLGSAFDAGTLLSVYALHVEIHAENDKNYRASCDISATISCSKVFKSRWGKGFGLIGLVIGDDHPLNLPNSIFGIVFYALQIALTFSSSPGLASTQLYLSAFSNVASVYLGYILYFILKDICIVCLSTYITNALLLVAVYYKNKSVQEIKQKKERKKQK</sequence>
<dbReference type="CDD" id="cd12917">
    <property type="entry name" value="VKOR_euk"/>
    <property type="match status" value="1"/>
</dbReference>
<keyword evidence="4" id="KW-1133">Transmembrane helix</keyword>
<feature type="transmembrane region" description="Helical" evidence="4">
    <location>
        <begin position="271"/>
        <end position="289"/>
    </location>
</feature>
<keyword evidence="8" id="KW-1185">Reference proteome</keyword>
<dbReference type="Pfam" id="PF07884">
    <property type="entry name" value="VKOR"/>
    <property type="match status" value="1"/>
</dbReference>
<dbReference type="GO" id="GO:0042373">
    <property type="term" value="P:vitamin K metabolic process"/>
    <property type="evidence" value="ECO:0007669"/>
    <property type="project" value="InterPro"/>
</dbReference>
<dbReference type="Pfam" id="PF00043">
    <property type="entry name" value="GST_C"/>
    <property type="match status" value="1"/>
</dbReference>
<dbReference type="InterPro" id="IPR040075">
    <property type="entry name" value="GST_N_Theta"/>
</dbReference>
<comment type="subcellular location">
    <subcellularLocation>
        <location evidence="1">Cytoplasm</location>
    </subcellularLocation>
</comment>
<dbReference type="EnsemblMetazoa" id="G34648.6">
    <property type="protein sequence ID" value="G34648.6:cds"/>
    <property type="gene ID" value="G34648"/>
</dbReference>
<evidence type="ECO:0000313" key="8">
    <source>
        <dbReference type="Proteomes" id="UP000005408"/>
    </source>
</evidence>
<dbReference type="SUPFAM" id="SSF52833">
    <property type="entry name" value="Thioredoxin-like"/>
    <property type="match status" value="1"/>
</dbReference>
<dbReference type="SFLD" id="SFLDS00019">
    <property type="entry name" value="Glutathione_Transferase_(cytos"/>
    <property type="match status" value="1"/>
</dbReference>
<dbReference type="SUPFAM" id="SSF47616">
    <property type="entry name" value="GST C-terminal domain-like"/>
    <property type="match status" value="1"/>
</dbReference>